<reference evidence="4" key="2">
    <citation type="submission" date="2020-10" db="UniProtKB">
        <authorList>
            <consortium name="WormBaseParasite"/>
        </authorList>
    </citation>
    <scope>IDENTIFICATION</scope>
</reference>
<dbReference type="AlphaFoldDB" id="A0A7E4VU80"/>
<evidence type="ECO:0000313" key="3">
    <source>
        <dbReference type="Proteomes" id="UP000492821"/>
    </source>
</evidence>
<feature type="region of interest" description="Disordered" evidence="1">
    <location>
        <begin position="118"/>
        <end position="146"/>
    </location>
</feature>
<dbReference type="Proteomes" id="UP000492821">
    <property type="component" value="Unassembled WGS sequence"/>
</dbReference>
<proteinExistence type="predicted"/>
<sequence length="385" mass="41325">MTLSKRWPDGGPIVSPFIVIVAGIAVALLACLAQADEQTTEAIPEVQMTLDGKFVILNRNENERNNSFDSPVPVKHNVPATITTFERSGLPNAGPISAYGSVQRFLTTTPPSQKELKLIPEFSSSSSLDSTDSEDGATTRRHRIRPASARPIVIPDGYAAAPIDIDGDGGLAFAAPNVAPAAPIPASGLTVAEAVGDFDGVNSKNYEVRTAPPPARPKAAGVAIHRGEPQVVEPIKRHSGTISSQYPKPRRQFAAPTVGDDGDDQDDESIVEAAFPLPNCYRTAGGFLCCNKVLEEMIYGSHNVIERKKLSTCNVHAFAQDLQKSAQDTFHTTFEVIIGTGDFASKTRFKDNLICKSIVKNKVVLIYATPEPYSLELPNTPLSFS</sequence>
<organism evidence="3 4">
    <name type="scientific">Panagrellus redivivus</name>
    <name type="common">Microworm</name>
    <dbReference type="NCBI Taxonomy" id="6233"/>
    <lineage>
        <taxon>Eukaryota</taxon>
        <taxon>Metazoa</taxon>
        <taxon>Ecdysozoa</taxon>
        <taxon>Nematoda</taxon>
        <taxon>Chromadorea</taxon>
        <taxon>Rhabditida</taxon>
        <taxon>Tylenchina</taxon>
        <taxon>Panagrolaimomorpha</taxon>
        <taxon>Panagrolaimoidea</taxon>
        <taxon>Panagrolaimidae</taxon>
        <taxon>Panagrellus</taxon>
    </lineage>
</organism>
<protein>
    <submittedName>
        <fullName evidence="4">Ground-like domain-containing protein</fullName>
    </submittedName>
</protein>
<evidence type="ECO:0000259" key="2">
    <source>
        <dbReference type="Pfam" id="PF04155"/>
    </source>
</evidence>
<reference evidence="3" key="1">
    <citation type="journal article" date="2013" name="Genetics">
        <title>The draft genome and transcriptome of Panagrellus redivivus are shaped by the harsh demands of a free-living lifestyle.</title>
        <authorList>
            <person name="Srinivasan J."/>
            <person name="Dillman A.R."/>
            <person name="Macchietto M.G."/>
            <person name="Heikkinen L."/>
            <person name="Lakso M."/>
            <person name="Fracchia K.M."/>
            <person name="Antoshechkin I."/>
            <person name="Mortazavi A."/>
            <person name="Wong G."/>
            <person name="Sternberg P.W."/>
        </authorList>
    </citation>
    <scope>NUCLEOTIDE SEQUENCE [LARGE SCALE GENOMIC DNA]</scope>
    <source>
        <strain evidence="3">MT8872</strain>
    </source>
</reference>
<evidence type="ECO:0000313" key="4">
    <source>
        <dbReference type="WBParaSite" id="Pan_g324.t1"/>
    </source>
</evidence>
<evidence type="ECO:0000256" key="1">
    <source>
        <dbReference type="SAM" id="MobiDB-lite"/>
    </source>
</evidence>
<accession>A0A7E4VU80</accession>
<name>A0A7E4VU80_PANRE</name>
<feature type="region of interest" description="Disordered" evidence="1">
    <location>
        <begin position="239"/>
        <end position="266"/>
    </location>
</feature>
<dbReference type="PANTHER" id="PTHR31967">
    <property type="entry name" value="GROUNDHOG (HEDGEHOG-LIKE FAMILY)-RELATED"/>
    <property type="match status" value="1"/>
</dbReference>
<keyword evidence="3" id="KW-1185">Reference proteome</keyword>
<dbReference type="WBParaSite" id="Pan_g324.t1">
    <property type="protein sequence ID" value="Pan_g324.t1"/>
    <property type="gene ID" value="Pan_g324"/>
</dbReference>
<dbReference type="PROSITE" id="PS51257">
    <property type="entry name" value="PROKAR_LIPOPROTEIN"/>
    <property type="match status" value="1"/>
</dbReference>
<dbReference type="InterPro" id="IPR007284">
    <property type="entry name" value="Ground-like_dom"/>
</dbReference>
<feature type="domain" description="Ground-like" evidence="2">
    <location>
        <begin position="287"/>
        <end position="367"/>
    </location>
</feature>
<dbReference type="Pfam" id="PF04155">
    <property type="entry name" value="Ground-like"/>
    <property type="match status" value="1"/>
</dbReference>